<evidence type="ECO:0000256" key="3">
    <source>
        <dbReference type="ARBA" id="ARBA00022729"/>
    </source>
</evidence>
<evidence type="ECO:0000256" key="4">
    <source>
        <dbReference type="SAM" id="MobiDB-lite"/>
    </source>
</evidence>
<organism evidence="5 6">
    <name type="scientific">Azomonas macrocytogenes</name>
    <name type="common">Azotobacter macrocytogenes</name>
    <dbReference type="NCBI Taxonomy" id="69962"/>
    <lineage>
        <taxon>Bacteria</taxon>
        <taxon>Pseudomonadati</taxon>
        <taxon>Pseudomonadota</taxon>
        <taxon>Gammaproteobacteria</taxon>
        <taxon>Pseudomonadales</taxon>
        <taxon>Pseudomonadaceae</taxon>
        <taxon>Azomonas</taxon>
    </lineage>
</organism>
<dbReference type="InterPro" id="IPR023614">
    <property type="entry name" value="Porin_dom_sf"/>
</dbReference>
<dbReference type="RefSeq" id="WP_183166515.1">
    <property type="nucleotide sequence ID" value="NZ_JACHXI010000008.1"/>
</dbReference>
<dbReference type="GO" id="GO:0015288">
    <property type="term" value="F:porin activity"/>
    <property type="evidence" value="ECO:0007669"/>
    <property type="project" value="TreeGrafter"/>
</dbReference>
<proteinExistence type="inferred from homology"/>
<dbReference type="Proteomes" id="UP000549250">
    <property type="component" value="Unassembled WGS sequence"/>
</dbReference>
<dbReference type="Pfam" id="PF03573">
    <property type="entry name" value="OprD"/>
    <property type="match status" value="1"/>
</dbReference>
<protein>
    <recommendedName>
        <fullName evidence="7">OprD family porin</fullName>
    </recommendedName>
</protein>
<keyword evidence="2" id="KW-0813">Transport</keyword>
<keyword evidence="3" id="KW-0732">Signal</keyword>
<dbReference type="PANTHER" id="PTHR34596">
    <property type="entry name" value="CHITOPORIN"/>
    <property type="match status" value="1"/>
</dbReference>
<accession>A0A839T6L0</accession>
<evidence type="ECO:0000313" key="5">
    <source>
        <dbReference type="EMBL" id="MBB3103585.1"/>
    </source>
</evidence>
<evidence type="ECO:0008006" key="7">
    <source>
        <dbReference type="Google" id="ProtNLM"/>
    </source>
</evidence>
<dbReference type="InterPro" id="IPR005318">
    <property type="entry name" value="OM_porin_bac"/>
</dbReference>
<comment type="caution">
    <text evidence="5">The sequence shown here is derived from an EMBL/GenBank/DDBJ whole genome shotgun (WGS) entry which is preliminary data.</text>
</comment>
<keyword evidence="6" id="KW-1185">Reference proteome</keyword>
<sequence length="448" mass="50809">MRYDKNPGCVFSLCAAFALPGLAVGEGFFEDAAFHALNRNFYFSQDFRNGDSVVNPHTKEKKGRRAEWAHGVIANFESGFTRGPVGFGLDLRGLYGVKLDGGEGLAGDGNGGPGLLPRRGHNRDGRSKSEFGRVDYELKMRFFDTELRYGDVRPASPVLNTSDIRLLPQSFRGALFWNTSIKGMTLQGGKLTSESDRTATGHNNDLGTAYGGLFKQADDFVYGGIDYNYDSRFMLRLHHGRLDNIWNQSAFYADWIQPLNDRLVLNANLRYYRTRDTGKALLGHFRSDSWSAQVGLTAGPHSFTVAHTRIDKDSPFDYVWHTWDYFLNTNSQVSDFNNPNERVWLFRYDYDFAAMGIPGLTLITRYVRGSDIDGRDVASGYSAYKNIRHGRHWERNFWLSYIVQGGLAKNLTFKMFQATHRVSGDHTAESNIDELRLILEYPLDLRLM</sequence>
<comment type="similarity">
    <text evidence="1">Belongs to the outer membrane porin (Opr) (TC 1.B.25) family.</text>
</comment>
<dbReference type="EMBL" id="JACHXI010000008">
    <property type="protein sequence ID" value="MBB3103585.1"/>
    <property type="molecule type" value="Genomic_DNA"/>
</dbReference>
<reference evidence="5 6" key="1">
    <citation type="submission" date="2020-08" db="EMBL/GenBank/DDBJ databases">
        <title>Genomic Encyclopedia of Type Strains, Phase III (KMG-III): the genomes of soil and plant-associated and newly described type strains.</title>
        <authorList>
            <person name="Whitman W."/>
        </authorList>
    </citation>
    <scope>NUCLEOTIDE SEQUENCE [LARGE SCALE GENOMIC DNA]</scope>
    <source>
        <strain evidence="5 6">CECT 4462</strain>
    </source>
</reference>
<evidence type="ECO:0000256" key="2">
    <source>
        <dbReference type="ARBA" id="ARBA00022448"/>
    </source>
</evidence>
<dbReference type="Gene3D" id="2.40.160.10">
    <property type="entry name" value="Porin"/>
    <property type="match status" value="1"/>
</dbReference>
<feature type="region of interest" description="Disordered" evidence="4">
    <location>
        <begin position="106"/>
        <end position="128"/>
    </location>
</feature>
<name>A0A839T6L0_AZOMA</name>
<gene>
    <name evidence="5" type="ORF">FHR87_001981</name>
</gene>
<dbReference type="PANTHER" id="PTHR34596:SF2">
    <property type="entry name" value="CHITOPORIN"/>
    <property type="match status" value="1"/>
</dbReference>
<evidence type="ECO:0000256" key="1">
    <source>
        <dbReference type="ARBA" id="ARBA00009075"/>
    </source>
</evidence>
<dbReference type="AlphaFoldDB" id="A0A839T6L0"/>
<dbReference type="GO" id="GO:0016020">
    <property type="term" value="C:membrane"/>
    <property type="evidence" value="ECO:0007669"/>
    <property type="project" value="InterPro"/>
</dbReference>
<evidence type="ECO:0000313" key="6">
    <source>
        <dbReference type="Proteomes" id="UP000549250"/>
    </source>
</evidence>